<dbReference type="SUPFAM" id="SSF53474">
    <property type="entry name" value="alpha/beta-Hydrolases"/>
    <property type="match status" value="1"/>
</dbReference>
<name>A0A381N8Z2_9ZZZZ</name>
<reference evidence="5" key="1">
    <citation type="submission" date="2018-05" db="EMBL/GenBank/DDBJ databases">
        <authorList>
            <person name="Lanie J.A."/>
            <person name="Ng W.-L."/>
            <person name="Kazmierczak K.M."/>
            <person name="Andrzejewski T.M."/>
            <person name="Davidsen T.M."/>
            <person name="Wayne K.J."/>
            <person name="Tettelin H."/>
            <person name="Glass J.I."/>
            <person name="Rusch D."/>
            <person name="Podicherti R."/>
            <person name="Tsui H.-C.T."/>
            <person name="Winkler M.E."/>
        </authorList>
    </citation>
    <scope>NUCLEOTIDE SEQUENCE</scope>
</reference>
<evidence type="ECO:0000313" key="5">
    <source>
        <dbReference type="EMBL" id="SUZ51062.1"/>
    </source>
</evidence>
<accession>A0A381N8Z2</accession>
<dbReference type="PRINTS" id="PR00793">
    <property type="entry name" value="PROAMNOPTASE"/>
</dbReference>
<dbReference type="EMBL" id="UINC01000204">
    <property type="protein sequence ID" value="SUZ51062.1"/>
    <property type="molecule type" value="Genomic_DNA"/>
</dbReference>
<dbReference type="InterPro" id="IPR013595">
    <property type="entry name" value="Pept_S33_TAP-like_C"/>
</dbReference>
<keyword evidence="2" id="KW-0378">Hydrolase</keyword>
<proteinExistence type="inferred from homology"/>
<dbReference type="InterPro" id="IPR029058">
    <property type="entry name" value="AB_hydrolase_fold"/>
</dbReference>
<dbReference type="PANTHER" id="PTHR43433">
    <property type="entry name" value="HYDROLASE, ALPHA/BETA FOLD FAMILY PROTEIN"/>
    <property type="match status" value="1"/>
</dbReference>
<comment type="similarity">
    <text evidence="1">Belongs to the peptidase S33 family.</text>
</comment>
<evidence type="ECO:0000259" key="3">
    <source>
        <dbReference type="Pfam" id="PF00561"/>
    </source>
</evidence>
<dbReference type="PANTHER" id="PTHR43433:SF5">
    <property type="entry name" value="AB HYDROLASE-1 DOMAIN-CONTAINING PROTEIN"/>
    <property type="match status" value="1"/>
</dbReference>
<protein>
    <recommendedName>
        <fullName evidence="6">AB hydrolase-1 domain-containing protein</fullName>
    </recommendedName>
</protein>
<feature type="non-terminal residue" evidence="5">
    <location>
        <position position="1"/>
    </location>
</feature>
<sequence length="473" mass="49476">VGTVDGVRIPMRTHLRIHGLVAILVAVSMACTGSTVPDGSPVPDDGSDDRLVDADCPGEEVPSDLTVTCHRLELEDASLSVVVLHAADPTGAPVLHLHGGPGGRAVLDRYRWLAPRSGILEGHNVILVDQRGGGDSTPSLDCPELDDGPVDGFDGYRACRQRLDDGGVDRNSTTVERIGADMVTLREAMGLDSWHLHGVSFGTRIALELLRIDGGAVDSAVLDSPLPPEVDAYDDLPAGVLLALEILEAGCPDWDACPHGLLEPLREVLAGLADRAVAVTIRSGEAVHYDDVRFVRLVSDALANPVGPAVVRDAIPLAASDRLAEAVARLTEIASTGRSVGDPVSEGAQLSSECADEVPFNAMSATTTGDPILDAVAGAGSEVRALCALWDVPASERVVDQAVTSTVPILVLSGHLDPITPVAWARRLADGLENATLVESPRWTHVPSMSDPCAAHLVARFLAGDRAVGLPDC</sequence>
<organism evidence="5">
    <name type="scientific">marine metagenome</name>
    <dbReference type="NCBI Taxonomy" id="408172"/>
    <lineage>
        <taxon>unclassified sequences</taxon>
        <taxon>metagenomes</taxon>
        <taxon>ecological metagenomes</taxon>
    </lineage>
</organism>
<evidence type="ECO:0000256" key="1">
    <source>
        <dbReference type="ARBA" id="ARBA00010088"/>
    </source>
</evidence>
<dbReference type="InterPro" id="IPR050471">
    <property type="entry name" value="AB_hydrolase"/>
</dbReference>
<dbReference type="InterPro" id="IPR002410">
    <property type="entry name" value="Peptidase_S33"/>
</dbReference>
<feature type="domain" description="AB hydrolase-1" evidence="3">
    <location>
        <begin position="93"/>
        <end position="228"/>
    </location>
</feature>
<dbReference type="InterPro" id="IPR000073">
    <property type="entry name" value="AB_hydrolase_1"/>
</dbReference>
<dbReference type="GO" id="GO:0008233">
    <property type="term" value="F:peptidase activity"/>
    <property type="evidence" value="ECO:0007669"/>
    <property type="project" value="InterPro"/>
</dbReference>
<gene>
    <name evidence="5" type="ORF">METZ01_LOCUS3916</name>
</gene>
<evidence type="ECO:0000259" key="4">
    <source>
        <dbReference type="Pfam" id="PF08386"/>
    </source>
</evidence>
<dbReference type="GO" id="GO:0006508">
    <property type="term" value="P:proteolysis"/>
    <property type="evidence" value="ECO:0007669"/>
    <property type="project" value="InterPro"/>
</dbReference>
<dbReference type="Gene3D" id="3.40.50.1820">
    <property type="entry name" value="alpha/beta hydrolase"/>
    <property type="match status" value="1"/>
</dbReference>
<evidence type="ECO:0008006" key="6">
    <source>
        <dbReference type="Google" id="ProtNLM"/>
    </source>
</evidence>
<dbReference type="Pfam" id="PF00561">
    <property type="entry name" value="Abhydrolase_1"/>
    <property type="match status" value="1"/>
</dbReference>
<dbReference type="AlphaFoldDB" id="A0A381N8Z2"/>
<dbReference type="Pfam" id="PF08386">
    <property type="entry name" value="Abhydrolase_4"/>
    <property type="match status" value="1"/>
</dbReference>
<evidence type="ECO:0000256" key="2">
    <source>
        <dbReference type="ARBA" id="ARBA00022801"/>
    </source>
</evidence>
<feature type="domain" description="Peptidase S33 tripeptidyl aminopeptidase-like C-terminal" evidence="4">
    <location>
        <begin position="382"/>
        <end position="463"/>
    </location>
</feature>